<keyword evidence="6" id="KW-0472">Membrane</keyword>
<keyword evidence="6" id="KW-1133">Transmembrane helix</keyword>
<feature type="transmembrane region" description="Helical" evidence="6">
    <location>
        <begin position="43"/>
        <end position="62"/>
    </location>
</feature>
<evidence type="ECO:0000256" key="1">
    <source>
        <dbReference type="ARBA" id="ARBA00022448"/>
    </source>
</evidence>
<evidence type="ECO:0000313" key="8">
    <source>
        <dbReference type="EMBL" id="SHK80438.1"/>
    </source>
</evidence>
<dbReference type="GO" id="GO:0009055">
    <property type="term" value="F:electron transfer activity"/>
    <property type="evidence" value="ECO:0007669"/>
    <property type="project" value="TreeGrafter"/>
</dbReference>
<dbReference type="Proteomes" id="UP000184263">
    <property type="component" value="Unassembled WGS sequence"/>
</dbReference>
<dbReference type="EMBL" id="FRBC01000018">
    <property type="protein sequence ID" value="SHK80438.1"/>
    <property type="molecule type" value="Genomic_DNA"/>
</dbReference>
<comment type="similarity">
    <text evidence="5">Belongs to the rubredoxin family.</text>
</comment>
<dbReference type="SUPFAM" id="SSF57802">
    <property type="entry name" value="Rubredoxin-like"/>
    <property type="match status" value="1"/>
</dbReference>
<dbReference type="PANTHER" id="PTHR47627">
    <property type="entry name" value="RUBREDOXIN"/>
    <property type="match status" value="1"/>
</dbReference>
<keyword evidence="3 5" id="KW-0249">Electron transport</keyword>
<protein>
    <recommendedName>
        <fullName evidence="5">Rubredoxin</fullName>
    </recommendedName>
</protein>
<keyword evidence="1" id="KW-0813">Transport</keyword>
<dbReference type="PROSITE" id="PS50903">
    <property type="entry name" value="RUBREDOXIN_LIKE"/>
    <property type="match status" value="1"/>
</dbReference>
<dbReference type="GO" id="GO:0005506">
    <property type="term" value="F:iron ion binding"/>
    <property type="evidence" value="ECO:0007669"/>
    <property type="project" value="UniProtKB-UniRule"/>
</dbReference>
<evidence type="ECO:0000259" key="7">
    <source>
        <dbReference type="PROSITE" id="PS50903"/>
    </source>
</evidence>
<keyword evidence="6" id="KW-0812">Transmembrane</keyword>
<evidence type="ECO:0000256" key="6">
    <source>
        <dbReference type="SAM" id="Phobius"/>
    </source>
</evidence>
<reference evidence="8 9" key="1">
    <citation type="submission" date="2016-11" db="EMBL/GenBank/DDBJ databases">
        <authorList>
            <person name="Jaros S."/>
            <person name="Januszkiewicz K."/>
            <person name="Wedrychowicz H."/>
        </authorList>
    </citation>
    <scope>NUCLEOTIDE SEQUENCE [LARGE SCALE GENOMIC DNA]</scope>
    <source>
        <strain evidence="8 9">HD4</strain>
    </source>
</reference>
<dbReference type="GO" id="GO:0043448">
    <property type="term" value="P:alkane catabolic process"/>
    <property type="evidence" value="ECO:0007669"/>
    <property type="project" value="TreeGrafter"/>
</dbReference>
<dbReference type="InterPro" id="IPR024935">
    <property type="entry name" value="Rubredoxin_dom"/>
</dbReference>
<dbReference type="InterPro" id="IPR050526">
    <property type="entry name" value="Rubredoxin_ET"/>
</dbReference>
<organism evidence="8 9">
    <name type="scientific">Selenomonas ruminantium</name>
    <dbReference type="NCBI Taxonomy" id="971"/>
    <lineage>
        <taxon>Bacteria</taxon>
        <taxon>Bacillati</taxon>
        <taxon>Bacillota</taxon>
        <taxon>Negativicutes</taxon>
        <taxon>Selenomonadales</taxon>
        <taxon>Selenomonadaceae</taxon>
        <taxon>Selenomonas</taxon>
    </lineage>
</organism>
<gene>
    <name evidence="8" type="ORF">SAMN05216582_11850</name>
</gene>
<keyword evidence="2 5" id="KW-0479">Metal-binding</keyword>
<dbReference type="PRINTS" id="PR00163">
    <property type="entry name" value="RUBREDOXIN"/>
</dbReference>
<dbReference type="Pfam" id="PF00301">
    <property type="entry name" value="Rubredoxin"/>
    <property type="match status" value="1"/>
</dbReference>
<sequence>MVLPIRFFHAASAILTIGFVCPLACTIVWGLVNIVGISLSLPVLLGIDSLLMILISGLLLVWETRYYLLPAEEATGKYICSICGQVYDPAVGDPEHGIPAGTAFEDLTADWKCPRCKQSKDKFNKA</sequence>
<feature type="transmembrane region" description="Helical" evidence="6">
    <location>
        <begin position="7"/>
        <end position="31"/>
    </location>
</feature>
<evidence type="ECO:0000313" key="9">
    <source>
        <dbReference type="Proteomes" id="UP000184263"/>
    </source>
</evidence>
<evidence type="ECO:0000256" key="2">
    <source>
        <dbReference type="ARBA" id="ARBA00022723"/>
    </source>
</evidence>
<evidence type="ECO:0000256" key="4">
    <source>
        <dbReference type="ARBA" id="ARBA00023004"/>
    </source>
</evidence>
<dbReference type="Gene3D" id="2.20.28.10">
    <property type="match status" value="1"/>
</dbReference>
<proteinExistence type="inferred from homology"/>
<dbReference type="PANTHER" id="PTHR47627:SF1">
    <property type="entry name" value="RUBREDOXIN-1-RELATED"/>
    <property type="match status" value="1"/>
</dbReference>
<evidence type="ECO:0000256" key="3">
    <source>
        <dbReference type="ARBA" id="ARBA00022982"/>
    </source>
</evidence>
<accession>A0A1M6VG56</accession>
<feature type="domain" description="Rubredoxin-like" evidence="7">
    <location>
        <begin position="75"/>
        <end position="126"/>
    </location>
</feature>
<dbReference type="CDD" id="cd00730">
    <property type="entry name" value="rubredoxin"/>
    <property type="match status" value="1"/>
</dbReference>
<dbReference type="InterPro" id="IPR024934">
    <property type="entry name" value="Rubredoxin-like_dom"/>
</dbReference>
<evidence type="ECO:0000256" key="5">
    <source>
        <dbReference type="RuleBase" id="RU003820"/>
    </source>
</evidence>
<comment type="cofactor">
    <cofactor evidence="5">
        <name>Fe(3+)</name>
        <dbReference type="ChEBI" id="CHEBI:29034"/>
    </cofactor>
</comment>
<dbReference type="AlphaFoldDB" id="A0A1M6VG56"/>
<dbReference type="RefSeq" id="WP_371914855.1">
    <property type="nucleotide sequence ID" value="NZ_FRBC01000018.1"/>
</dbReference>
<keyword evidence="4 5" id="KW-0408">Iron</keyword>
<name>A0A1M6VG56_SELRU</name>